<feature type="signal peptide" evidence="1">
    <location>
        <begin position="1"/>
        <end position="21"/>
    </location>
</feature>
<comment type="caution">
    <text evidence="3">The sequence shown here is derived from an EMBL/GenBank/DDBJ whole genome shotgun (WGS) entry which is preliminary data.</text>
</comment>
<dbReference type="PROSITE" id="PS51352">
    <property type="entry name" value="THIOREDOXIN_2"/>
    <property type="match status" value="1"/>
</dbReference>
<reference evidence="3 4" key="1">
    <citation type="submission" date="2020-04" db="EMBL/GenBank/DDBJ databases">
        <title>Flammeovirga sp. SR4, a novel species isolated from seawater.</title>
        <authorList>
            <person name="Wang X."/>
        </authorList>
    </citation>
    <scope>NUCLEOTIDE SEQUENCE [LARGE SCALE GENOMIC DNA]</scope>
    <source>
        <strain evidence="3 4">ATCC 23126</strain>
    </source>
</reference>
<dbReference type="SUPFAM" id="SSF52833">
    <property type="entry name" value="Thioredoxin-like"/>
    <property type="match status" value="1"/>
</dbReference>
<protein>
    <submittedName>
        <fullName evidence="3">Thioredoxin family protein</fullName>
    </submittedName>
</protein>
<gene>
    <name evidence="3" type="ORF">HHU12_08450</name>
</gene>
<proteinExistence type="predicted"/>
<keyword evidence="1" id="KW-0732">Signal</keyword>
<keyword evidence="4" id="KW-1185">Reference proteome</keyword>
<evidence type="ECO:0000313" key="4">
    <source>
        <dbReference type="Proteomes" id="UP000576082"/>
    </source>
</evidence>
<feature type="chain" id="PRO_5031306236" evidence="1">
    <location>
        <begin position="22"/>
        <end position="159"/>
    </location>
</feature>
<accession>A0A7X9P1T1</accession>
<dbReference type="InterPro" id="IPR036249">
    <property type="entry name" value="Thioredoxin-like_sf"/>
</dbReference>
<dbReference type="Pfam" id="PF13899">
    <property type="entry name" value="Thioredoxin_7"/>
    <property type="match status" value="1"/>
</dbReference>
<dbReference type="AlphaFoldDB" id="A0A7X9P1T1"/>
<dbReference type="EMBL" id="JABANE010000017">
    <property type="protein sequence ID" value="NME67986.1"/>
    <property type="molecule type" value="Genomic_DNA"/>
</dbReference>
<evidence type="ECO:0000259" key="2">
    <source>
        <dbReference type="PROSITE" id="PS51352"/>
    </source>
</evidence>
<dbReference type="RefSeq" id="WP_169656302.1">
    <property type="nucleotide sequence ID" value="NZ_JABANE010000017.1"/>
</dbReference>
<sequence length="159" mass="18392">MMNKILLILLFTFSIGNIVCAQEKKEIPKITDEVSNEGWTNDANEAFQLMEKENYPILLNFTGSDWCGWCKKIKAEIFDTKEFKDWVKENNVILLELDFPKGIKQSDLLRSQNQYLAQEFQVRGYPTIFMIKGQKMIQTGYVKGGPANWIQSVEADLKN</sequence>
<dbReference type="Proteomes" id="UP000576082">
    <property type="component" value="Unassembled WGS sequence"/>
</dbReference>
<dbReference type="Gene3D" id="3.40.30.10">
    <property type="entry name" value="Glutaredoxin"/>
    <property type="match status" value="1"/>
</dbReference>
<organism evidence="3 4">
    <name type="scientific">Flammeovirga aprica JL-4</name>
    <dbReference type="NCBI Taxonomy" id="694437"/>
    <lineage>
        <taxon>Bacteria</taxon>
        <taxon>Pseudomonadati</taxon>
        <taxon>Bacteroidota</taxon>
        <taxon>Cytophagia</taxon>
        <taxon>Cytophagales</taxon>
        <taxon>Flammeovirgaceae</taxon>
        <taxon>Flammeovirga</taxon>
    </lineage>
</organism>
<evidence type="ECO:0000256" key="1">
    <source>
        <dbReference type="SAM" id="SignalP"/>
    </source>
</evidence>
<name>A0A7X9P1T1_9BACT</name>
<evidence type="ECO:0000313" key="3">
    <source>
        <dbReference type="EMBL" id="NME67986.1"/>
    </source>
</evidence>
<dbReference type="InterPro" id="IPR013766">
    <property type="entry name" value="Thioredoxin_domain"/>
</dbReference>
<feature type="domain" description="Thioredoxin" evidence="2">
    <location>
        <begin position="21"/>
        <end position="159"/>
    </location>
</feature>